<reference evidence="2 3" key="1">
    <citation type="submission" date="2019-01" db="EMBL/GenBank/DDBJ databases">
        <title>Whole Genome of Ornithobacterium rhinotracheale FARPER-174b.</title>
        <authorList>
            <person name="Tataje-Lavanda L.A."/>
            <person name="Montalvan A."/>
            <person name="Montesinos R."/>
            <person name="Zimic M."/>
            <person name="Fernandez-Sanchez M."/>
            <person name="Fernandez-Diaz M."/>
        </authorList>
    </citation>
    <scope>NUCLEOTIDE SEQUENCE [LARGE SCALE GENOMIC DNA]</scope>
    <source>
        <strain evidence="2 3">FARPER-174b</strain>
    </source>
</reference>
<dbReference type="AlphaFoldDB" id="A0A3R5Y2M9"/>
<dbReference type="Proteomes" id="UP000287701">
    <property type="component" value="Chromosome"/>
</dbReference>
<name>A0A3R5Y2M9_ORNRH</name>
<dbReference type="OrthoDB" id="1488700at2"/>
<sequence length="235" mass="25717">MNRLYTFLCLAGLSAGLHAQVGINTETPQATLDIQVTNPDTPDSSAGILIPRVKQNPPSGNEKGQLIFNQTEGQFYFWDGIKWTPLAQATATNGTATAYFADTQAQQALNMDQTQVETPVPGASLTFSVPEEKEVSFNVTVNFKGRSSAFAPLFKLKLTRLDDNTSEVIDKASNTFLSDGISDYYGNLPLLSIKKLPRGNYKAEVIAFYNNCCNFTFNYQVGGPDTNVSLLVQHK</sequence>
<evidence type="ECO:0000313" key="3">
    <source>
        <dbReference type="Proteomes" id="UP000287701"/>
    </source>
</evidence>
<feature type="chain" id="PRO_5018698271" evidence="1">
    <location>
        <begin position="20"/>
        <end position="235"/>
    </location>
</feature>
<dbReference type="RefSeq" id="WP_128500823.1">
    <property type="nucleotide sequence ID" value="NZ_CP035107.1"/>
</dbReference>
<feature type="signal peptide" evidence="1">
    <location>
        <begin position="1"/>
        <end position="19"/>
    </location>
</feature>
<evidence type="ECO:0000313" key="2">
    <source>
        <dbReference type="EMBL" id="QAR30327.1"/>
    </source>
</evidence>
<proteinExistence type="predicted"/>
<accession>A0A3R5Y2M9</accession>
<dbReference type="EMBL" id="CP035107">
    <property type="protein sequence ID" value="QAR30327.1"/>
    <property type="molecule type" value="Genomic_DNA"/>
</dbReference>
<evidence type="ECO:0000256" key="1">
    <source>
        <dbReference type="SAM" id="SignalP"/>
    </source>
</evidence>
<organism evidence="2 3">
    <name type="scientific">Ornithobacterium rhinotracheale</name>
    <dbReference type="NCBI Taxonomy" id="28251"/>
    <lineage>
        <taxon>Bacteria</taxon>
        <taxon>Pseudomonadati</taxon>
        <taxon>Bacteroidota</taxon>
        <taxon>Flavobacteriia</taxon>
        <taxon>Flavobacteriales</taxon>
        <taxon>Weeksellaceae</taxon>
        <taxon>Ornithobacterium</taxon>
    </lineage>
</organism>
<protein>
    <submittedName>
        <fullName evidence="2">Uncharacterized protein</fullName>
    </submittedName>
</protein>
<gene>
    <name evidence="2" type="ORF">EQP59_02610</name>
</gene>
<keyword evidence="1" id="KW-0732">Signal</keyword>